<organism evidence="3 4">
    <name type="scientific">Kalanchoe fedtschenkoi</name>
    <name type="common">Lavender scallops</name>
    <name type="synonym">South American air plant</name>
    <dbReference type="NCBI Taxonomy" id="63787"/>
    <lineage>
        <taxon>Eukaryota</taxon>
        <taxon>Viridiplantae</taxon>
        <taxon>Streptophyta</taxon>
        <taxon>Embryophyta</taxon>
        <taxon>Tracheophyta</taxon>
        <taxon>Spermatophyta</taxon>
        <taxon>Magnoliopsida</taxon>
        <taxon>eudicotyledons</taxon>
        <taxon>Gunneridae</taxon>
        <taxon>Pentapetalae</taxon>
        <taxon>Saxifragales</taxon>
        <taxon>Crassulaceae</taxon>
        <taxon>Kalanchoe</taxon>
    </lineage>
</organism>
<dbReference type="EnsemblPlants" id="Kaladp0476s0006.1.v1.1">
    <property type="protein sequence ID" value="Kaladp0476s0006.1.v1.1"/>
    <property type="gene ID" value="Kaladp0476s0006.v1.1"/>
</dbReference>
<dbReference type="PANTHER" id="PTHR31900:SF27">
    <property type="entry name" value="FBD DOMAIN-CONTAINING PROTEIN"/>
    <property type="match status" value="1"/>
</dbReference>
<dbReference type="InterPro" id="IPR036047">
    <property type="entry name" value="F-box-like_dom_sf"/>
</dbReference>
<dbReference type="InterPro" id="IPR001810">
    <property type="entry name" value="F-box_dom"/>
</dbReference>
<dbReference type="InterPro" id="IPR050232">
    <property type="entry name" value="FBL13/AtMIF1-like"/>
</dbReference>
<dbReference type="Pfam" id="PF24758">
    <property type="entry name" value="LRR_At5g56370"/>
    <property type="match status" value="1"/>
</dbReference>
<protein>
    <recommendedName>
        <fullName evidence="5">F-box domain-containing protein</fullName>
    </recommendedName>
</protein>
<evidence type="ECO:0000313" key="3">
    <source>
        <dbReference type="EnsemblPlants" id="Kaladp0476s0006.1.v1.1"/>
    </source>
</evidence>
<dbReference type="SUPFAM" id="SSF52047">
    <property type="entry name" value="RNI-like"/>
    <property type="match status" value="1"/>
</dbReference>
<evidence type="ECO:0000259" key="1">
    <source>
        <dbReference type="Pfam" id="PF00646"/>
    </source>
</evidence>
<evidence type="ECO:0000259" key="2">
    <source>
        <dbReference type="Pfam" id="PF24758"/>
    </source>
</evidence>
<dbReference type="InterPro" id="IPR055411">
    <property type="entry name" value="LRR_FXL15/At3g58940/PEG3-like"/>
</dbReference>
<proteinExistence type="predicted"/>
<feature type="domain" description="F-box" evidence="1">
    <location>
        <begin position="10"/>
        <end position="47"/>
    </location>
</feature>
<sequence length="424" mass="47596">MAGAESGDRISELPLSLRECILERIPVKEAVRTSILSRKWRYCWNGMTRLVFDEAFDDSMGHLSDAEFAGIIGRALSHHRGCIHTFVLHIPYEAEVDNLNLHAWFLILLRSGIQELAMDCNSDDGDRFTLPPHFFSCLRLTRISFEGAVLSPPPSFSGFPHLVTLDLKGALMCSEVLENLISKSPQLEKIRLSHARSSNQQAFVLSAPKLVTLELQESSPGYVILKNVPRLTSVSMMSLDCMALEFSKSYCPLRLMGSLSGVRELAFDFQYLETFSGSCPKSLPAKLANLTNLCLEWIDVWKLEELRFLFCFIRSSPSLQTLAIRVYADVEDLKNEALRYLQGEVGDQSILSDVVTVRMEGCVGFDHELLLLKIILGRCPNLDTLHVELNSHVEDFGARRVSGALMQFRRLSSKVKVAHSRASL</sequence>
<keyword evidence="4" id="KW-1185">Reference proteome</keyword>
<dbReference type="Gramene" id="Kaladp0476s0006.1.v1.1">
    <property type="protein sequence ID" value="Kaladp0476s0006.1.v1.1"/>
    <property type="gene ID" value="Kaladp0476s0006.v1.1"/>
</dbReference>
<dbReference type="PANTHER" id="PTHR31900">
    <property type="entry name" value="F-BOX/RNI SUPERFAMILY PROTEIN-RELATED"/>
    <property type="match status" value="1"/>
</dbReference>
<dbReference type="InterPro" id="IPR032675">
    <property type="entry name" value="LRR_dom_sf"/>
</dbReference>
<dbReference type="Pfam" id="PF00646">
    <property type="entry name" value="F-box"/>
    <property type="match status" value="1"/>
</dbReference>
<evidence type="ECO:0008006" key="5">
    <source>
        <dbReference type="Google" id="ProtNLM"/>
    </source>
</evidence>
<dbReference type="AlphaFoldDB" id="A0A7N0VCD5"/>
<dbReference type="Proteomes" id="UP000594263">
    <property type="component" value="Unplaced"/>
</dbReference>
<evidence type="ECO:0000313" key="4">
    <source>
        <dbReference type="Proteomes" id="UP000594263"/>
    </source>
</evidence>
<dbReference type="OMA" id="YKWATIS"/>
<reference evidence="3" key="1">
    <citation type="submission" date="2021-01" db="UniProtKB">
        <authorList>
            <consortium name="EnsemblPlants"/>
        </authorList>
    </citation>
    <scope>IDENTIFICATION</scope>
</reference>
<dbReference type="SUPFAM" id="SSF81383">
    <property type="entry name" value="F-box domain"/>
    <property type="match status" value="1"/>
</dbReference>
<name>A0A7N0VCD5_KALFE</name>
<accession>A0A7N0VCD5</accession>
<dbReference type="Gene3D" id="3.80.10.10">
    <property type="entry name" value="Ribonuclease Inhibitor"/>
    <property type="match status" value="1"/>
</dbReference>
<feature type="domain" description="F-box/LRR-repeat protein 15/At3g58940/PEG3-like LRR" evidence="2">
    <location>
        <begin position="102"/>
        <end position="324"/>
    </location>
</feature>